<dbReference type="PANTHER" id="PTHR46865:SF2">
    <property type="entry name" value="MONOOXYGENASE"/>
    <property type="match status" value="1"/>
</dbReference>
<accession>A0ABP6ZTG0</accession>
<dbReference type="Gene3D" id="3.30.9.10">
    <property type="entry name" value="D-Amino Acid Oxidase, subunit A, domain 2"/>
    <property type="match status" value="1"/>
</dbReference>
<evidence type="ECO:0000313" key="3">
    <source>
        <dbReference type="Proteomes" id="UP001500630"/>
    </source>
</evidence>
<dbReference type="PRINTS" id="PR00420">
    <property type="entry name" value="RNGMNOXGNASE"/>
</dbReference>
<keyword evidence="3" id="KW-1185">Reference proteome</keyword>
<protein>
    <submittedName>
        <fullName evidence="2">FAD-binding domain</fullName>
    </submittedName>
</protein>
<sequence length="397" mass="43639">MNNRDILICGAGVAGPTLAYWLAAYGFRPTLVERAPALRTGGYLLDFSGAGYDVAQRMDLLPELSRHAVRVDETQLIGQDGRVKHCIDMRRTLGASSDRYMTIARSDLAKVLYEALDDRVETLFGDRILGLRQDHDGVEVDFARSGSRRFDLVIGCDGLHSHTRRLVFGEEQPFIRSLGYCVAAFIVPDYPDSSKGVYLGYLEPGRQTWCYGLDDGRTAFSMIFAASPAPRFQPGDTAHHRDLVRAAYADSGWQVPKILDAMSDSEDLYFDLVAQTRMPAWHQGRVALAGDAGACPSLVSGQGSAFGMAAAYVLAGELHAAGGDHSRAFPAYQARLQPFITAQQDKVRRSTRWVIPKTSIGRHLQDTLASLLSLPLVAKRATGRIADVRLPLPHYPR</sequence>
<dbReference type="EMBL" id="BAABDQ010000059">
    <property type="protein sequence ID" value="GAA3619143.1"/>
    <property type="molecule type" value="Genomic_DNA"/>
</dbReference>
<organism evidence="2 3">
    <name type="scientific">Nonomuraea rosea</name>
    <dbReference type="NCBI Taxonomy" id="638574"/>
    <lineage>
        <taxon>Bacteria</taxon>
        <taxon>Bacillati</taxon>
        <taxon>Actinomycetota</taxon>
        <taxon>Actinomycetes</taxon>
        <taxon>Streptosporangiales</taxon>
        <taxon>Streptosporangiaceae</taxon>
        <taxon>Nonomuraea</taxon>
    </lineage>
</organism>
<dbReference type="Pfam" id="PF01494">
    <property type="entry name" value="FAD_binding_3"/>
    <property type="match status" value="1"/>
</dbReference>
<proteinExistence type="predicted"/>
<dbReference type="InterPro" id="IPR002938">
    <property type="entry name" value="FAD-bd"/>
</dbReference>
<dbReference type="Gene3D" id="3.50.50.60">
    <property type="entry name" value="FAD/NAD(P)-binding domain"/>
    <property type="match status" value="1"/>
</dbReference>
<evidence type="ECO:0000259" key="1">
    <source>
        <dbReference type="Pfam" id="PF01494"/>
    </source>
</evidence>
<name>A0ABP6ZTG0_9ACTN</name>
<dbReference type="InterPro" id="IPR036188">
    <property type="entry name" value="FAD/NAD-bd_sf"/>
</dbReference>
<dbReference type="SUPFAM" id="SSF51905">
    <property type="entry name" value="FAD/NAD(P)-binding domain"/>
    <property type="match status" value="1"/>
</dbReference>
<dbReference type="RefSeq" id="WP_345578412.1">
    <property type="nucleotide sequence ID" value="NZ_BAABDQ010000059.1"/>
</dbReference>
<gene>
    <name evidence="2" type="ORF">GCM10022419_125870</name>
</gene>
<comment type="caution">
    <text evidence="2">The sequence shown here is derived from an EMBL/GenBank/DDBJ whole genome shotgun (WGS) entry which is preliminary data.</text>
</comment>
<dbReference type="Proteomes" id="UP001500630">
    <property type="component" value="Unassembled WGS sequence"/>
</dbReference>
<dbReference type="InterPro" id="IPR051704">
    <property type="entry name" value="FAD_aromatic-hydroxylase"/>
</dbReference>
<reference evidence="3" key="1">
    <citation type="journal article" date="2019" name="Int. J. Syst. Evol. Microbiol.">
        <title>The Global Catalogue of Microorganisms (GCM) 10K type strain sequencing project: providing services to taxonomists for standard genome sequencing and annotation.</title>
        <authorList>
            <consortium name="The Broad Institute Genomics Platform"/>
            <consortium name="The Broad Institute Genome Sequencing Center for Infectious Disease"/>
            <person name="Wu L."/>
            <person name="Ma J."/>
        </authorList>
    </citation>
    <scope>NUCLEOTIDE SEQUENCE [LARGE SCALE GENOMIC DNA]</scope>
    <source>
        <strain evidence="3">JCM 17326</strain>
    </source>
</reference>
<feature type="domain" description="FAD-binding" evidence="1">
    <location>
        <begin position="5"/>
        <end position="321"/>
    </location>
</feature>
<evidence type="ECO:0000313" key="2">
    <source>
        <dbReference type="EMBL" id="GAA3619143.1"/>
    </source>
</evidence>
<dbReference type="PANTHER" id="PTHR46865">
    <property type="entry name" value="OXIDOREDUCTASE-RELATED"/>
    <property type="match status" value="1"/>
</dbReference>